<evidence type="ECO:0000313" key="1">
    <source>
        <dbReference type="EMBL" id="KAJ4919357.1"/>
    </source>
</evidence>
<organism evidence="1 2">
    <name type="scientific">Pogonophryne albipinna</name>
    <dbReference type="NCBI Taxonomy" id="1090488"/>
    <lineage>
        <taxon>Eukaryota</taxon>
        <taxon>Metazoa</taxon>
        <taxon>Chordata</taxon>
        <taxon>Craniata</taxon>
        <taxon>Vertebrata</taxon>
        <taxon>Euteleostomi</taxon>
        <taxon>Actinopterygii</taxon>
        <taxon>Neopterygii</taxon>
        <taxon>Teleostei</taxon>
        <taxon>Neoteleostei</taxon>
        <taxon>Acanthomorphata</taxon>
        <taxon>Eupercaria</taxon>
        <taxon>Perciformes</taxon>
        <taxon>Notothenioidei</taxon>
        <taxon>Pogonophryne</taxon>
    </lineage>
</organism>
<evidence type="ECO:0000313" key="2">
    <source>
        <dbReference type="Proteomes" id="UP001219934"/>
    </source>
</evidence>
<feature type="non-terminal residue" evidence="1">
    <location>
        <position position="102"/>
    </location>
</feature>
<name>A0AAD6A6X7_9TELE</name>
<gene>
    <name evidence="1" type="ORF">JOQ06_000772</name>
</gene>
<proteinExistence type="predicted"/>
<comment type="caution">
    <text evidence="1">The sequence shown here is derived from an EMBL/GenBank/DDBJ whole genome shotgun (WGS) entry which is preliminary data.</text>
</comment>
<dbReference type="Proteomes" id="UP001219934">
    <property type="component" value="Unassembled WGS sequence"/>
</dbReference>
<protein>
    <submittedName>
        <fullName evidence="1">Uncharacterized protein</fullName>
    </submittedName>
</protein>
<reference evidence="1" key="1">
    <citation type="submission" date="2022-11" db="EMBL/GenBank/DDBJ databases">
        <title>Chromosome-level genome of Pogonophryne albipinna.</title>
        <authorList>
            <person name="Jo E."/>
        </authorList>
    </citation>
    <scope>NUCLEOTIDE SEQUENCE</scope>
    <source>
        <strain evidence="1">SGF0006</strain>
        <tissue evidence="1">Muscle</tissue>
    </source>
</reference>
<sequence length="102" mass="11022">MQQSSKPTVHVDSFLYDEEEVDSLCDEGSLSRSYCLSCGSTRTAPLELHFLFESVLPDLSGRVLVDVGSRLGAVLYGVSMGSEVREPCCTGSVWGQRSGSRA</sequence>
<keyword evidence="2" id="KW-1185">Reference proteome</keyword>
<dbReference type="EMBL" id="JAPTMU010000302">
    <property type="protein sequence ID" value="KAJ4919357.1"/>
    <property type="molecule type" value="Genomic_DNA"/>
</dbReference>
<accession>A0AAD6A6X7</accession>
<dbReference type="AlphaFoldDB" id="A0AAD6A6X7"/>